<dbReference type="PANTHER" id="PTHR12110">
    <property type="entry name" value="HYDROXYPYRUVATE ISOMERASE"/>
    <property type="match status" value="1"/>
</dbReference>
<dbReference type="PANTHER" id="PTHR12110:SF41">
    <property type="entry name" value="INOSOSE DEHYDRATASE"/>
    <property type="match status" value="1"/>
</dbReference>
<keyword evidence="3" id="KW-1185">Reference proteome</keyword>
<evidence type="ECO:0000313" key="3">
    <source>
        <dbReference type="Proteomes" id="UP001519332"/>
    </source>
</evidence>
<organism evidence="2 3">
    <name type="scientific">Kibdelosporangium banguiense</name>
    <dbReference type="NCBI Taxonomy" id="1365924"/>
    <lineage>
        <taxon>Bacteria</taxon>
        <taxon>Bacillati</taxon>
        <taxon>Actinomycetota</taxon>
        <taxon>Actinomycetes</taxon>
        <taxon>Pseudonocardiales</taxon>
        <taxon>Pseudonocardiaceae</taxon>
        <taxon>Kibdelosporangium</taxon>
    </lineage>
</organism>
<dbReference type="InterPro" id="IPR036237">
    <property type="entry name" value="Xyl_isomerase-like_sf"/>
</dbReference>
<feature type="domain" description="Xylose isomerase-like TIM barrel" evidence="1">
    <location>
        <begin position="64"/>
        <end position="257"/>
    </location>
</feature>
<dbReference type="InterPro" id="IPR050312">
    <property type="entry name" value="IolE/XylAMocC-like"/>
</dbReference>
<evidence type="ECO:0000313" key="2">
    <source>
        <dbReference type="EMBL" id="MBP2325529.1"/>
    </source>
</evidence>
<reference evidence="2 3" key="1">
    <citation type="submission" date="2021-03" db="EMBL/GenBank/DDBJ databases">
        <title>Sequencing the genomes of 1000 actinobacteria strains.</title>
        <authorList>
            <person name="Klenk H.-P."/>
        </authorList>
    </citation>
    <scope>NUCLEOTIDE SEQUENCE [LARGE SCALE GENOMIC DNA]</scope>
    <source>
        <strain evidence="2 3">DSM 46670</strain>
    </source>
</reference>
<proteinExistence type="predicted"/>
<dbReference type="Pfam" id="PF01261">
    <property type="entry name" value="AP_endonuc_2"/>
    <property type="match status" value="1"/>
</dbReference>
<dbReference type="SUPFAM" id="SSF51658">
    <property type="entry name" value="Xylose isomerase-like"/>
    <property type="match status" value="1"/>
</dbReference>
<comment type="caution">
    <text evidence="2">The sequence shown here is derived from an EMBL/GenBank/DDBJ whole genome shotgun (WGS) entry which is preliminary data.</text>
</comment>
<dbReference type="EMBL" id="JAGINW010000001">
    <property type="protein sequence ID" value="MBP2325529.1"/>
    <property type="molecule type" value="Genomic_DNA"/>
</dbReference>
<dbReference type="InterPro" id="IPR006311">
    <property type="entry name" value="TAT_signal"/>
</dbReference>
<gene>
    <name evidence="2" type="ORF">JOF56_005914</name>
</gene>
<protein>
    <submittedName>
        <fullName evidence="2">Sugar phosphate isomerase/epimerase</fullName>
    </submittedName>
</protein>
<dbReference type="GO" id="GO:0016853">
    <property type="term" value="F:isomerase activity"/>
    <property type="evidence" value="ECO:0007669"/>
    <property type="project" value="UniProtKB-KW"/>
</dbReference>
<sequence length="281" mass="30751">MELSRRSMLRGAAAAGLAVGGAAALPGTAAAVGRGTLRVPLNAIGVQLYSLRTLLQADAPGTLSALADIGFRKVELAGTYGYSATEFKSLLDRNHLSASSSHVGIDGADINKVIEDARILGNQKIVHPYSNFATIAEYKSFAGRLEAAGVAIRKAGMHLGYHNHDHEFRTLQNQRPYDVLTANTTGLNVHLEDDLFWVVTGGADPVREVYKTYPRVLQYHVKDRTKDGRMVDPGEGAIDFGNIFRRTWHAGIQEYIIEHDQPTDPIKFAQTGYKYLANLRF</sequence>
<dbReference type="Gene3D" id="3.20.20.150">
    <property type="entry name" value="Divalent-metal-dependent TIM barrel enzymes"/>
    <property type="match status" value="1"/>
</dbReference>
<dbReference type="RefSeq" id="WP_209642715.1">
    <property type="nucleotide sequence ID" value="NZ_JAGINW010000001.1"/>
</dbReference>
<dbReference type="PROSITE" id="PS51318">
    <property type="entry name" value="TAT"/>
    <property type="match status" value="1"/>
</dbReference>
<evidence type="ECO:0000259" key="1">
    <source>
        <dbReference type="Pfam" id="PF01261"/>
    </source>
</evidence>
<dbReference type="Proteomes" id="UP001519332">
    <property type="component" value="Unassembled WGS sequence"/>
</dbReference>
<accession>A0ABS4TMF3</accession>
<name>A0ABS4TMF3_9PSEU</name>
<keyword evidence="2" id="KW-0413">Isomerase</keyword>
<dbReference type="InterPro" id="IPR013022">
    <property type="entry name" value="Xyl_isomerase-like_TIM-brl"/>
</dbReference>